<feature type="region of interest" description="Disordered" evidence="2">
    <location>
        <begin position="1"/>
        <end position="110"/>
    </location>
</feature>
<organism evidence="5 6">
    <name type="scientific">Diplogelasinospora grovesii</name>
    <dbReference type="NCBI Taxonomy" id="303347"/>
    <lineage>
        <taxon>Eukaryota</taxon>
        <taxon>Fungi</taxon>
        <taxon>Dikarya</taxon>
        <taxon>Ascomycota</taxon>
        <taxon>Pezizomycotina</taxon>
        <taxon>Sordariomycetes</taxon>
        <taxon>Sordariomycetidae</taxon>
        <taxon>Sordariales</taxon>
        <taxon>Diplogelasinosporaceae</taxon>
        <taxon>Diplogelasinospora</taxon>
    </lineage>
</organism>
<feature type="domain" description="FHA" evidence="4">
    <location>
        <begin position="173"/>
        <end position="230"/>
    </location>
</feature>
<evidence type="ECO:0000259" key="4">
    <source>
        <dbReference type="PROSITE" id="PS50006"/>
    </source>
</evidence>
<feature type="compositionally biased region" description="Basic residues" evidence="2">
    <location>
        <begin position="647"/>
        <end position="656"/>
    </location>
</feature>
<comment type="caution">
    <text evidence="5">The sequence shown here is derived from an EMBL/GenBank/DDBJ whole genome shotgun (WGS) entry which is preliminary data.</text>
</comment>
<feature type="coiled-coil region" evidence="1">
    <location>
        <begin position="581"/>
        <end position="629"/>
    </location>
</feature>
<feature type="region of interest" description="Disordered" evidence="2">
    <location>
        <begin position="632"/>
        <end position="660"/>
    </location>
</feature>
<dbReference type="SMART" id="SM00240">
    <property type="entry name" value="FHA"/>
    <property type="match status" value="1"/>
</dbReference>
<feature type="compositionally biased region" description="Pro residues" evidence="2">
    <location>
        <begin position="416"/>
        <end position="426"/>
    </location>
</feature>
<sequence>MTAVAAPPSFGNLNRTGWIDGGQGLNSTNSDGMNMFASRKTMQRSNSSSSVSSSASNSPTATVSSKASAAANSVSGAGDWANPAPRKTRPSKGQWNSAKADTPSDFTRATPVRSMANGMSGASAMNQPPSFHNTLRSGADGYGSTRQPVLHLLSVNGTFERKTISVPFYPETLRIGRQTNAKTVPTPLNGFFDSKVLSRQHAEIWADASGKIWIRDVKSSNGTFVNGTRLSLENRESEPHELQAQDHLELGIDIVSEDQKTVVHHKVAAKVEHAGFISTTSNLLDLNFSELDSLNSAMMNPLGGLSFRGRSGSQASRMGHGNMGAQANAMGPARQYWLNPVTTDQIVKKLHTELRNARLQESDLVRTGQFINALVKGEDVKNLDKPEASEPAKNPPAVNGNASFKSDGTKARFSEPPAPPPSQPLPEKPDITRPSSSDAPSLKRAPTERPKSTSATTSPISPDGNLSRIIQLTEALNDAKRELHSHSTRMRDLEEMLNKEREARLQAEDLVHKLEESNHSKMNGSAPEPLANGHVEEPSKVPEPPVEQSSTPETDVREEALPVPEAAPEEVYAPDRAEVVAAAYQIQLDKMASEMEGMRQQLDAFRQRAEKAEAERDADRKTLAELVQQIRQRDEQENLDRAAQRRSQSRSKKRASRPCSREGIVLESLPVVNGTAVPMGVQADGPSDDAGPEVPTLSRANTITQPPMGELTAQSLDPAYVQSMPYASMIGVVLLGMGLMAYLNGWQPQPRLLD</sequence>
<feature type="region of interest" description="Disordered" evidence="2">
    <location>
        <begin position="382"/>
        <end position="472"/>
    </location>
</feature>
<keyword evidence="3" id="KW-1133">Transmembrane helix</keyword>
<feature type="compositionally biased region" description="Low complexity" evidence="2">
    <location>
        <begin position="561"/>
        <end position="571"/>
    </location>
</feature>
<dbReference type="PROSITE" id="PS50006">
    <property type="entry name" value="FHA_DOMAIN"/>
    <property type="match status" value="1"/>
</dbReference>
<dbReference type="GO" id="GO:0005737">
    <property type="term" value="C:cytoplasm"/>
    <property type="evidence" value="ECO:0007669"/>
    <property type="project" value="TreeGrafter"/>
</dbReference>
<evidence type="ECO:0000313" key="6">
    <source>
        <dbReference type="Proteomes" id="UP001303473"/>
    </source>
</evidence>
<dbReference type="Pfam" id="PF00498">
    <property type="entry name" value="FHA"/>
    <property type="match status" value="1"/>
</dbReference>
<feature type="compositionally biased region" description="Basic and acidic residues" evidence="2">
    <location>
        <begin position="632"/>
        <end position="643"/>
    </location>
</feature>
<dbReference type="AlphaFoldDB" id="A0AAN6NE02"/>
<dbReference type="FunFam" id="2.60.200.20:FF:000127">
    <property type="entry name" value="Uncharacterized protein C3H7.13"/>
    <property type="match status" value="1"/>
</dbReference>
<feature type="region of interest" description="Disordered" evidence="2">
    <location>
        <begin position="512"/>
        <end position="573"/>
    </location>
</feature>
<proteinExistence type="predicted"/>
<evidence type="ECO:0000313" key="5">
    <source>
        <dbReference type="EMBL" id="KAK3944041.1"/>
    </source>
</evidence>
<dbReference type="CDD" id="cd22679">
    <property type="entry name" value="FHA_SLMAP"/>
    <property type="match status" value="1"/>
</dbReference>
<dbReference type="InterPro" id="IPR008984">
    <property type="entry name" value="SMAD_FHA_dom_sf"/>
</dbReference>
<dbReference type="Proteomes" id="UP001303473">
    <property type="component" value="Unassembled WGS sequence"/>
</dbReference>
<name>A0AAN6NE02_9PEZI</name>
<accession>A0AAN6NE02</accession>
<dbReference type="PANTHER" id="PTHR15715:SF46">
    <property type="entry name" value="TO VACUOLE TARGETING VPS64, PUTATIVE (AFU_ORTHOLOGUE AFUA_2G02420)-RELATED"/>
    <property type="match status" value="1"/>
</dbReference>
<feature type="transmembrane region" description="Helical" evidence="3">
    <location>
        <begin position="724"/>
        <end position="743"/>
    </location>
</feature>
<keyword evidence="1" id="KW-0175">Coiled coil</keyword>
<dbReference type="PANTHER" id="PTHR15715">
    <property type="entry name" value="CENTROSOMAL PROTEIN OF 170 KDA"/>
    <property type="match status" value="1"/>
</dbReference>
<dbReference type="InterPro" id="IPR000253">
    <property type="entry name" value="FHA_dom"/>
</dbReference>
<dbReference type="EMBL" id="MU853762">
    <property type="protein sequence ID" value="KAK3944041.1"/>
    <property type="molecule type" value="Genomic_DNA"/>
</dbReference>
<feature type="compositionally biased region" description="Polar residues" evidence="2">
    <location>
        <begin position="91"/>
        <end position="107"/>
    </location>
</feature>
<dbReference type="InterPro" id="IPR051176">
    <property type="entry name" value="Cent_Immune-Sig_Mod"/>
</dbReference>
<dbReference type="Gene3D" id="2.60.200.20">
    <property type="match status" value="1"/>
</dbReference>
<evidence type="ECO:0000256" key="2">
    <source>
        <dbReference type="SAM" id="MobiDB-lite"/>
    </source>
</evidence>
<gene>
    <name evidence="5" type="ORF">QBC46DRAFT_252966</name>
</gene>
<dbReference type="SUPFAM" id="SSF49879">
    <property type="entry name" value="SMAD/FHA domain"/>
    <property type="match status" value="1"/>
</dbReference>
<feature type="compositionally biased region" description="Low complexity" evidence="2">
    <location>
        <begin position="45"/>
        <end position="78"/>
    </location>
</feature>
<keyword evidence="6" id="KW-1185">Reference proteome</keyword>
<evidence type="ECO:0000256" key="3">
    <source>
        <dbReference type="SAM" id="Phobius"/>
    </source>
</evidence>
<keyword evidence="3" id="KW-0472">Membrane</keyword>
<keyword evidence="3" id="KW-0812">Transmembrane</keyword>
<reference evidence="6" key="1">
    <citation type="journal article" date="2023" name="Mol. Phylogenet. Evol.">
        <title>Genome-scale phylogeny and comparative genomics of the fungal order Sordariales.</title>
        <authorList>
            <person name="Hensen N."/>
            <person name="Bonometti L."/>
            <person name="Westerberg I."/>
            <person name="Brannstrom I.O."/>
            <person name="Guillou S."/>
            <person name="Cros-Aarteil S."/>
            <person name="Calhoun S."/>
            <person name="Haridas S."/>
            <person name="Kuo A."/>
            <person name="Mondo S."/>
            <person name="Pangilinan J."/>
            <person name="Riley R."/>
            <person name="LaButti K."/>
            <person name="Andreopoulos B."/>
            <person name="Lipzen A."/>
            <person name="Chen C."/>
            <person name="Yan M."/>
            <person name="Daum C."/>
            <person name="Ng V."/>
            <person name="Clum A."/>
            <person name="Steindorff A."/>
            <person name="Ohm R.A."/>
            <person name="Martin F."/>
            <person name="Silar P."/>
            <person name="Natvig D.O."/>
            <person name="Lalanne C."/>
            <person name="Gautier V."/>
            <person name="Ament-Velasquez S.L."/>
            <person name="Kruys A."/>
            <person name="Hutchinson M.I."/>
            <person name="Powell A.J."/>
            <person name="Barry K."/>
            <person name="Miller A.N."/>
            <person name="Grigoriev I.V."/>
            <person name="Debuchy R."/>
            <person name="Gladieux P."/>
            <person name="Hiltunen Thoren M."/>
            <person name="Johannesson H."/>
        </authorList>
    </citation>
    <scope>NUCLEOTIDE SEQUENCE [LARGE SCALE GENOMIC DNA]</scope>
    <source>
        <strain evidence="6">CBS 340.73</strain>
    </source>
</reference>
<protein>
    <submittedName>
        <fullName evidence="5">Vacuolar protein sorting-associated protein 64</fullName>
    </submittedName>
</protein>
<evidence type="ECO:0000256" key="1">
    <source>
        <dbReference type="SAM" id="Coils"/>
    </source>
</evidence>
<feature type="region of interest" description="Disordered" evidence="2">
    <location>
        <begin position="677"/>
        <end position="710"/>
    </location>
</feature>